<keyword evidence="2" id="KW-1185">Reference proteome</keyword>
<accession>A0ABW8P7Y8</accession>
<evidence type="ECO:0008006" key="3">
    <source>
        <dbReference type="Google" id="ProtNLM"/>
    </source>
</evidence>
<dbReference type="RefSeq" id="WP_088398204.1">
    <property type="nucleotide sequence ID" value="NZ_JAZGZP010000008.1"/>
</dbReference>
<evidence type="ECO:0000313" key="1">
    <source>
        <dbReference type="EMBL" id="MFK7000647.1"/>
    </source>
</evidence>
<gene>
    <name evidence="1" type="ORF">V3I07_07035</name>
</gene>
<evidence type="ECO:0000313" key="2">
    <source>
        <dbReference type="Proteomes" id="UP001621706"/>
    </source>
</evidence>
<reference evidence="1 2" key="1">
    <citation type="submission" date="2024-02" db="EMBL/GenBank/DDBJ databases">
        <title>Comparative Genomic Analysis of Flavobacterium Species Causing Columnaris Disease of Freshwater Fish in Thailand: Insights into Virulence and Resistance Mechanisms.</title>
        <authorList>
            <person name="Nguyen D."/>
            <person name="Chokmangmeepisarn P."/>
            <person name="Khianchaikhan K."/>
            <person name="Morishita M."/>
            <person name="Bunnoy A."/>
            <person name="Rodkhum C."/>
        </authorList>
    </citation>
    <scope>NUCLEOTIDE SEQUENCE [LARGE SCALE GENOMIC DNA]</scope>
    <source>
        <strain evidence="1 2">CNRT2201</strain>
    </source>
</reference>
<dbReference type="EMBL" id="JAZGZP010000008">
    <property type="protein sequence ID" value="MFK7000647.1"/>
    <property type="molecule type" value="Genomic_DNA"/>
</dbReference>
<organism evidence="1 2">
    <name type="scientific">Flavobacterium oreochromis</name>
    <dbReference type="NCBI Taxonomy" id="2906078"/>
    <lineage>
        <taxon>Bacteria</taxon>
        <taxon>Pseudomonadati</taxon>
        <taxon>Bacteroidota</taxon>
        <taxon>Flavobacteriia</taxon>
        <taxon>Flavobacteriales</taxon>
        <taxon>Flavobacteriaceae</taxon>
        <taxon>Flavobacterium</taxon>
    </lineage>
</organism>
<protein>
    <recommendedName>
        <fullName evidence="3">Lipoprotein</fullName>
    </recommendedName>
</protein>
<sequence length="301" mass="32980">MKKIFKFLLFSFASGFFYNCNSDDKLINKVTNDIKSGVTLRNVDTNSPTFNFFDTSSKWETTIELNGQNEENKLKEIKLYVSHTKNGTTSTEKFLKSFSNSIFLPAAPFGLPTAKLSTTLAEVLTTLSLTPGSYTAYDKFNLRTEAILEDGRTYSSTNASAAIGQSFFNSTFHYSVQFSCPLIDASLFNGNYKVITDDWSDYPIGKIVPVVYNAANGILKFRILNSNNPLIINAATTYYEVTINPANGTVTVTSNATLDYGGGFLTNVTGTGTIGSCTGDINLKLNFSGSSQNQKFILVKS</sequence>
<proteinExistence type="predicted"/>
<name>A0ABW8P7Y8_9FLAO</name>
<dbReference type="Proteomes" id="UP001621706">
    <property type="component" value="Unassembled WGS sequence"/>
</dbReference>
<comment type="caution">
    <text evidence="1">The sequence shown here is derived from an EMBL/GenBank/DDBJ whole genome shotgun (WGS) entry which is preliminary data.</text>
</comment>